<gene>
    <name evidence="1" type="ORF">Poly30_28220</name>
</gene>
<proteinExistence type="predicted"/>
<dbReference type="Proteomes" id="UP000320390">
    <property type="component" value="Chromosome"/>
</dbReference>
<dbReference type="RefSeq" id="WP_145198225.1">
    <property type="nucleotide sequence ID" value="NZ_CP036434.1"/>
</dbReference>
<name>A0A518ET83_9BACT</name>
<evidence type="ECO:0008006" key="3">
    <source>
        <dbReference type="Google" id="ProtNLM"/>
    </source>
</evidence>
<reference evidence="1 2" key="1">
    <citation type="submission" date="2019-02" db="EMBL/GenBank/DDBJ databases">
        <title>Deep-cultivation of Planctomycetes and their phenomic and genomic characterization uncovers novel biology.</title>
        <authorList>
            <person name="Wiegand S."/>
            <person name="Jogler M."/>
            <person name="Boedeker C."/>
            <person name="Pinto D."/>
            <person name="Vollmers J."/>
            <person name="Rivas-Marin E."/>
            <person name="Kohn T."/>
            <person name="Peeters S.H."/>
            <person name="Heuer A."/>
            <person name="Rast P."/>
            <person name="Oberbeckmann S."/>
            <person name="Bunk B."/>
            <person name="Jeske O."/>
            <person name="Meyerdierks A."/>
            <person name="Storesund J.E."/>
            <person name="Kallscheuer N."/>
            <person name="Luecker S."/>
            <person name="Lage O.M."/>
            <person name="Pohl T."/>
            <person name="Merkel B.J."/>
            <person name="Hornburger P."/>
            <person name="Mueller R.-W."/>
            <person name="Bruemmer F."/>
            <person name="Labrenz M."/>
            <person name="Spormann A.M."/>
            <person name="Op den Camp H."/>
            <person name="Overmann J."/>
            <person name="Amann R."/>
            <person name="Jetten M.S.M."/>
            <person name="Mascher T."/>
            <person name="Medema M.H."/>
            <person name="Devos D.P."/>
            <person name="Kaster A.-K."/>
            <person name="Ovreas L."/>
            <person name="Rohde M."/>
            <person name="Galperin M.Y."/>
            <person name="Jogler C."/>
        </authorList>
    </citation>
    <scope>NUCLEOTIDE SEQUENCE [LARGE SCALE GENOMIC DNA]</scope>
    <source>
        <strain evidence="1 2">Poly30</strain>
    </source>
</reference>
<accession>A0A518ET83</accession>
<dbReference type="InterPro" id="IPR047679">
    <property type="entry name" value="BREX_BrxC"/>
</dbReference>
<keyword evidence="2" id="KW-1185">Reference proteome</keyword>
<protein>
    <recommendedName>
        <fullName evidence="3">BREX system P-loop protein BrxC</fullName>
    </recommendedName>
</protein>
<dbReference type="NCBIfam" id="NF033441">
    <property type="entry name" value="BREX_BrxC"/>
    <property type="match status" value="1"/>
</dbReference>
<dbReference type="EMBL" id="CP036434">
    <property type="protein sequence ID" value="QDV07299.1"/>
    <property type="molecule type" value="Genomic_DNA"/>
</dbReference>
<sequence>MKLYEVLDRDPRTARLANNGQARITDQTDEKAILELRAELETFVCEGHFGNAIQLILERFLGNLGHTKQDSAWVSGFFGSGKSHLLKMLTHLWSDTEFSDGSTARSLVRGGLPTEVQSHLRELDTQARRIGLAPVAAAGTLLGGNDRVRETVLAILLRATGWPTQYPQAKFCFWLREEGTLDQVRSAVTDAGRDWDHELNNLYVSPHIRKALFQADPSLAPDERSIGKVLQSHCPQLTADITTEQFTEAAKQALEKDGEFPLTLLVLDEVQQYINEASDRAATITEVAEALQTQFNSRVMLVGAGQSALSAGTQALLWLRDRFKISIELADADVEAVTRKVLLHKKPSAGPEIEAVLDRSAGEIARHLQGTKIGQRPEDQKDRVGDYPLLPTRRRFWEACFRAADAAGTQSQLRSQLRILHDSIHGISERDLGAVVPASDLYNALAPALVNTGVLLNEINTRIQKLDDGTKEGRLQRDLCGLVFLIGKLPREAGVDLGVRANASALADLMVDDVTKDSGPFRHQVAKTLEKLADDGTLMQVGEEYRLQTTEGAEWDRAYREKQASLRQNELEISTRRDDLFGQLVQQVIGEVKLSHGKAKIRRSLNMHFGGEPPKAGGDHISAWLRDGWSCSEKDAIADARRLGQDDSTLHIHLPKKSADDLKGRIIDAEAARQVLDHHGVPATPEGREARESMESRQRAAEASRNAILREVLHAAKVLQSGGSEVFGESLVDKIHTGAEASLARLFPRFDDGDHRAWEVAIKRSKDGSDEPFKVVGWDQATEDHAVAKEVLATVGGGARGTDIQRTLKSAPFGWPQDAVDAALIALHRSGHLRATKNGQPLPSGALDQSGVKAAEFRPQKVRLTTKQRIGLRGLFSEASISTKAGEEELRAPDFLNAVMKRVASAGGAPPLPATPDAKLVEDLRQLTGAEQLVAILGKKAELQELMRTSLVLADRVAERIPIWNAAERLRKHAASLPVADEIGKELAAIKDQRSLLSDTDHISPLTAKLAGALRETLTTKHAELVAAVDSAEAQLVADATWQRLDSAAQEEIRRAVCLEAPPPLSIASNDALQETLGHRPLPGWQEAVDAVDTRGARALSAAAERLKAADPRKATASVSIRRGTLMDEAQVRQWLAEHEIKLLDAVAKGPVIVN</sequence>
<dbReference type="OrthoDB" id="3201900at2"/>
<organism evidence="1 2">
    <name type="scientific">Saltatorellus ferox</name>
    <dbReference type="NCBI Taxonomy" id="2528018"/>
    <lineage>
        <taxon>Bacteria</taxon>
        <taxon>Pseudomonadati</taxon>
        <taxon>Planctomycetota</taxon>
        <taxon>Planctomycetia</taxon>
        <taxon>Planctomycetia incertae sedis</taxon>
        <taxon>Saltatorellus</taxon>
    </lineage>
</organism>
<dbReference type="InterPro" id="IPR027417">
    <property type="entry name" value="P-loop_NTPase"/>
</dbReference>
<dbReference type="SUPFAM" id="SSF52540">
    <property type="entry name" value="P-loop containing nucleoside triphosphate hydrolases"/>
    <property type="match status" value="1"/>
</dbReference>
<evidence type="ECO:0000313" key="1">
    <source>
        <dbReference type="EMBL" id="QDV07299.1"/>
    </source>
</evidence>
<evidence type="ECO:0000313" key="2">
    <source>
        <dbReference type="Proteomes" id="UP000320390"/>
    </source>
</evidence>
<dbReference type="AlphaFoldDB" id="A0A518ET83"/>